<accession>A0ABV6KYH7</accession>
<gene>
    <name evidence="3" type="ORF">ACFFHF_24640</name>
</gene>
<dbReference type="Pfam" id="PF07702">
    <property type="entry name" value="UTRA"/>
    <property type="match status" value="1"/>
</dbReference>
<dbReference type="Proteomes" id="UP001589738">
    <property type="component" value="Unassembled WGS sequence"/>
</dbReference>
<dbReference type="PANTHER" id="PTHR44846">
    <property type="entry name" value="MANNOSYL-D-GLYCERATE TRANSPORT/METABOLISM SYSTEM REPRESSOR MNGR-RELATED"/>
    <property type="match status" value="1"/>
</dbReference>
<dbReference type="SUPFAM" id="SSF64288">
    <property type="entry name" value="Chorismate lyase-like"/>
    <property type="match status" value="1"/>
</dbReference>
<evidence type="ECO:0000313" key="4">
    <source>
        <dbReference type="Proteomes" id="UP001589738"/>
    </source>
</evidence>
<evidence type="ECO:0000259" key="2">
    <source>
        <dbReference type="Pfam" id="PF07702"/>
    </source>
</evidence>
<evidence type="ECO:0000313" key="3">
    <source>
        <dbReference type="EMBL" id="MFC0478380.1"/>
    </source>
</evidence>
<dbReference type="Gene3D" id="3.40.1410.10">
    <property type="entry name" value="Chorismate lyase-like"/>
    <property type="match status" value="1"/>
</dbReference>
<dbReference type="EMBL" id="JBHLUU010000128">
    <property type="protein sequence ID" value="MFC0478380.1"/>
    <property type="molecule type" value="Genomic_DNA"/>
</dbReference>
<organism evidence="3 4">
    <name type="scientific">Robertmurraya beringensis</name>
    <dbReference type="NCBI Taxonomy" id="641660"/>
    <lineage>
        <taxon>Bacteria</taxon>
        <taxon>Bacillati</taxon>
        <taxon>Bacillota</taxon>
        <taxon>Bacilli</taxon>
        <taxon>Bacillales</taxon>
        <taxon>Bacillaceae</taxon>
        <taxon>Robertmurraya</taxon>
    </lineage>
</organism>
<evidence type="ECO:0000256" key="1">
    <source>
        <dbReference type="SAM" id="Phobius"/>
    </source>
</evidence>
<feature type="transmembrane region" description="Helical" evidence="1">
    <location>
        <begin position="6"/>
        <end position="25"/>
    </location>
</feature>
<dbReference type="RefSeq" id="WP_160546187.1">
    <property type="nucleotide sequence ID" value="NZ_JBHLUU010000128.1"/>
</dbReference>
<dbReference type="PANTHER" id="PTHR44846:SF1">
    <property type="entry name" value="MANNOSYL-D-GLYCERATE TRANSPORT_METABOLISM SYSTEM REPRESSOR MNGR-RELATED"/>
    <property type="match status" value="1"/>
</dbReference>
<keyword evidence="1" id="KW-0472">Membrane</keyword>
<comment type="caution">
    <text evidence="3">The sequence shown here is derived from an EMBL/GenBank/DDBJ whole genome shotgun (WGS) entry which is preliminary data.</text>
</comment>
<dbReference type="InterPro" id="IPR028978">
    <property type="entry name" value="Chorismate_lyase_/UTRA_dom_sf"/>
</dbReference>
<name>A0ABV6KYH7_9BACI</name>
<dbReference type="InterPro" id="IPR050679">
    <property type="entry name" value="Bact_HTH_transcr_reg"/>
</dbReference>
<keyword evidence="1" id="KW-1133">Transmembrane helix</keyword>
<reference evidence="3 4" key="1">
    <citation type="submission" date="2024-09" db="EMBL/GenBank/DDBJ databases">
        <authorList>
            <person name="Sun Q."/>
            <person name="Mori K."/>
        </authorList>
    </citation>
    <scope>NUCLEOTIDE SEQUENCE [LARGE SCALE GENOMIC DNA]</scope>
    <source>
        <strain evidence="3 4">CGMCC 1.9126</strain>
    </source>
</reference>
<protein>
    <submittedName>
        <fullName evidence="3">UTRA domain-containing protein</fullName>
    </submittedName>
</protein>
<feature type="domain" description="UbiC transcription regulator-associated" evidence="2">
    <location>
        <begin position="29"/>
        <end position="95"/>
    </location>
</feature>
<sequence length="108" mass="12607">MASKCLLFPNLFATGMMYLSIKFIIHLFPLYKLLQTQYDLHVSKTIENLELYQPDEEIAKKLQIPVGSPCFSLDTHAYLEDGSIIEYSKTIFRGDLTHFIIERNYNRV</sequence>
<keyword evidence="1" id="KW-0812">Transmembrane</keyword>
<dbReference type="InterPro" id="IPR011663">
    <property type="entry name" value="UTRA"/>
</dbReference>
<keyword evidence="4" id="KW-1185">Reference proteome</keyword>
<proteinExistence type="predicted"/>